<evidence type="ECO:0000313" key="4">
    <source>
        <dbReference type="Proteomes" id="UP000018936"/>
    </source>
</evidence>
<dbReference type="GO" id="GO:0004930">
    <property type="term" value="F:G protein-coupled receptor activity"/>
    <property type="evidence" value="ECO:0007669"/>
    <property type="project" value="InterPro"/>
</dbReference>
<feature type="compositionally biased region" description="Basic and acidic residues" evidence="1">
    <location>
        <begin position="159"/>
        <end position="168"/>
    </location>
</feature>
<protein>
    <recommendedName>
        <fullName evidence="2">GPCR family 3 nine cysteines domain-containing protein</fullName>
    </recommendedName>
</protein>
<proteinExistence type="predicted"/>
<feature type="non-terminal residue" evidence="3">
    <location>
        <position position="312"/>
    </location>
</feature>
<keyword evidence="4" id="KW-1185">Reference proteome</keyword>
<dbReference type="AlphaFoldDB" id="V8NSM5"/>
<accession>V8NSM5</accession>
<dbReference type="InterPro" id="IPR038550">
    <property type="entry name" value="GPCR_3_9-Cys_sf"/>
</dbReference>
<organism evidence="3 4">
    <name type="scientific">Ophiophagus hannah</name>
    <name type="common">King cobra</name>
    <name type="synonym">Naja hannah</name>
    <dbReference type="NCBI Taxonomy" id="8665"/>
    <lineage>
        <taxon>Eukaryota</taxon>
        <taxon>Metazoa</taxon>
        <taxon>Chordata</taxon>
        <taxon>Craniata</taxon>
        <taxon>Vertebrata</taxon>
        <taxon>Euteleostomi</taxon>
        <taxon>Lepidosauria</taxon>
        <taxon>Squamata</taxon>
        <taxon>Bifurcata</taxon>
        <taxon>Unidentata</taxon>
        <taxon>Episquamata</taxon>
        <taxon>Toxicofera</taxon>
        <taxon>Serpentes</taxon>
        <taxon>Colubroidea</taxon>
        <taxon>Elapidae</taxon>
        <taxon>Elapinae</taxon>
        <taxon>Ophiophagus</taxon>
    </lineage>
</organism>
<dbReference type="InterPro" id="IPR011500">
    <property type="entry name" value="GPCR_3_9-Cys_dom"/>
</dbReference>
<dbReference type="Proteomes" id="UP000018936">
    <property type="component" value="Unassembled WGS sequence"/>
</dbReference>
<dbReference type="Pfam" id="PF07562">
    <property type="entry name" value="NCD3G"/>
    <property type="match status" value="1"/>
</dbReference>
<sequence length="312" mass="35503">MDVPPVSVCNPNCLPGSSKKKREGAKFCCYDCSPCPLDKVSPEKGTEDLELVFAIQQNGNVHHKYPPFFSKLYGAEKSELPLYIRASAGQIKKPPATLPSPLHLPGGNENSIIFNKGKHKDAAIEKEMEEKKEEEARLPKADWKYKKGHRKKERRVRASMKEKNIKEQSRHRKRTGNEERKQRIAEESKLIHTHTQRDKDLSTGIPTSVPSTDGHLLVAQPQCLVLQYGVKRLHPPRYKLACRKERKNQHKLRNSTLMSGESLQGWGELTYSKHLPQVRVTEAEGNVGHVTLVRTKENVRTCSSSRMFLRNT</sequence>
<dbReference type="EMBL" id="AZIM01001999">
    <property type="protein sequence ID" value="ETE65065.1"/>
    <property type="molecule type" value="Genomic_DNA"/>
</dbReference>
<feature type="region of interest" description="Disordered" evidence="1">
    <location>
        <begin position="145"/>
        <end position="204"/>
    </location>
</feature>
<reference evidence="3 4" key="1">
    <citation type="journal article" date="2013" name="Proc. Natl. Acad. Sci. U.S.A.">
        <title>The king cobra genome reveals dynamic gene evolution and adaptation in the snake venom system.</title>
        <authorList>
            <person name="Vonk F.J."/>
            <person name="Casewell N.R."/>
            <person name="Henkel C.V."/>
            <person name="Heimberg A.M."/>
            <person name="Jansen H.J."/>
            <person name="McCleary R.J."/>
            <person name="Kerkkamp H.M."/>
            <person name="Vos R.A."/>
            <person name="Guerreiro I."/>
            <person name="Calvete J.J."/>
            <person name="Wuster W."/>
            <person name="Woods A.E."/>
            <person name="Logan J.M."/>
            <person name="Harrison R.A."/>
            <person name="Castoe T.A."/>
            <person name="de Koning A.P."/>
            <person name="Pollock D.D."/>
            <person name="Yandell M."/>
            <person name="Calderon D."/>
            <person name="Renjifo C."/>
            <person name="Currier R.B."/>
            <person name="Salgado D."/>
            <person name="Pla D."/>
            <person name="Sanz L."/>
            <person name="Hyder A.S."/>
            <person name="Ribeiro J.M."/>
            <person name="Arntzen J.W."/>
            <person name="van den Thillart G.E."/>
            <person name="Boetzer M."/>
            <person name="Pirovano W."/>
            <person name="Dirks R.P."/>
            <person name="Spaink H.P."/>
            <person name="Duboule D."/>
            <person name="McGlinn E."/>
            <person name="Kini R.M."/>
            <person name="Richardson M.K."/>
        </authorList>
    </citation>
    <scope>NUCLEOTIDE SEQUENCE</scope>
    <source>
        <tissue evidence="3">Blood</tissue>
    </source>
</reference>
<feature type="compositionally biased region" description="Basic and acidic residues" evidence="1">
    <location>
        <begin position="175"/>
        <end position="201"/>
    </location>
</feature>
<evidence type="ECO:0000259" key="2">
    <source>
        <dbReference type="Pfam" id="PF07562"/>
    </source>
</evidence>
<dbReference type="OrthoDB" id="5984008at2759"/>
<evidence type="ECO:0000256" key="1">
    <source>
        <dbReference type="SAM" id="MobiDB-lite"/>
    </source>
</evidence>
<feature type="domain" description="GPCR family 3 nine cysteines" evidence="2">
    <location>
        <begin position="5"/>
        <end position="43"/>
    </location>
</feature>
<dbReference type="Gene3D" id="2.10.50.30">
    <property type="entry name" value="GPCR, family 3, nine cysteines domain"/>
    <property type="match status" value="1"/>
</dbReference>
<evidence type="ECO:0000313" key="3">
    <source>
        <dbReference type="EMBL" id="ETE65065.1"/>
    </source>
</evidence>
<name>V8NSM5_OPHHA</name>
<feature type="compositionally biased region" description="Basic residues" evidence="1">
    <location>
        <begin position="146"/>
        <end position="158"/>
    </location>
</feature>
<comment type="caution">
    <text evidence="3">The sequence shown here is derived from an EMBL/GenBank/DDBJ whole genome shotgun (WGS) entry which is preliminary data.</text>
</comment>
<gene>
    <name evidence="3" type="ORF">L345_09163</name>
</gene>